<sequence>MKSFILSIRWIWFILSIFILYASFFRLYQLDSSYDTSELISIMMYGMILISLPIGVAFAIILAFILLIFNIIFPSIENKYFLAFIIWGWFLFGGYIQWFFLIDKIISKITPS</sequence>
<evidence type="ECO:0000256" key="1">
    <source>
        <dbReference type="SAM" id="Phobius"/>
    </source>
</evidence>
<accession>D4BIL8</accession>
<name>D4BIL8_9ENTR</name>
<dbReference type="AlphaFoldDB" id="D4BIL8"/>
<reference evidence="2 3" key="1">
    <citation type="submission" date="2010-02" db="EMBL/GenBank/DDBJ databases">
        <authorList>
            <person name="Weinstock G."/>
            <person name="Sodergren E."/>
            <person name="Clifton S."/>
            <person name="Fulton L."/>
            <person name="Fulton B."/>
            <person name="Courtney L."/>
            <person name="Fronick C."/>
            <person name="Harrison M."/>
            <person name="Strong C."/>
            <person name="Farmer C."/>
            <person name="Delahaunty K."/>
            <person name="Markovic C."/>
            <person name="Hall O."/>
            <person name="Minx P."/>
            <person name="Tomlinson C."/>
            <person name="Mitreva M."/>
            <person name="Nelson J."/>
            <person name="Hou S."/>
            <person name="Wollam A."/>
            <person name="Pepin K.H."/>
            <person name="Johnson M."/>
            <person name="Bhonagiri V."/>
            <person name="Zhang X."/>
            <person name="Suruliraj S."/>
            <person name="Warren W."/>
            <person name="Chinwalla A."/>
            <person name="Mardis E.R."/>
            <person name="Wilson R.K."/>
        </authorList>
    </citation>
    <scope>NUCLEOTIDE SEQUENCE [LARGE SCALE GENOMIC DNA]</scope>
    <source>
        <strain evidence="2 3">ATCC 29220</strain>
    </source>
</reference>
<evidence type="ECO:0000313" key="2">
    <source>
        <dbReference type="EMBL" id="EFE06262.1"/>
    </source>
</evidence>
<comment type="caution">
    <text evidence="2">The sequence shown here is derived from an EMBL/GenBank/DDBJ whole genome shotgun (WGS) entry which is preliminary data.</text>
</comment>
<dbReference type="EMBL" id="ABWL02000023">
    <property type="protein sequence ID" value="EFE06262.1"/>
    <property type="molecule type" value="Genomic_DNA"/>
</dbReference>
<dbReference type="Proteomes" id="UP000003880">
    <property type="component" value="Unassembled WGS sequence"/>
</dbReference>
<feature type="transmembrane region" description="Helical" evidence="1">
    <location>
        <begin position="12"/>
        <end position="30"/>
    </location>
</feature>
<protein>
    <submittedName>
        <fullName evidence="2">Uncharacterized protein</fullName>
    </submittedName>
</protein>
<proteinExistence type="predicted"/>
<dbReference type="eggNOG" id="ENOG502ZGRQ">
    <property type="taxonomic scope" value="Bacteria"/>
</dbReference>
<gene>
    <name evidence="2" type="ORF">CIT292_10385</name>
</gene>
<dbReference type="HOGENOM" id="CLU_2193015_0_0_6"/>
<feature type="transmembrane region" description="Helical" evidence="1">
    <location>
        <begin position="80"/>
        <end position="102"/>
    </location>
</feature>
<keyword evidence="1" id="KW-0472">Membrane</keyword>
<evidence type="ECO:0000313" key="3">
    <source>
        <dbReference type="Proteomes" id="UP000003880"/>
    </source>
</evidence>
<keyword evidence="1" id="KW-1133">Transmembrane helix</keyword>
<organism evidence="2 3">
    <name type="scientific">Citrobacter youngae ATCC 29220</name>
    <dbReference type="NCBI Taxonomy" id="500640"/>
    <lineage>
        <taxon>Bacteria</taxon>
        <taxon>Pseudomonadati</taxon>
        <taxon>Pseudomonadota</taxon>
        <taxon>Gammaproteobacteria</taxon>
        <taxon>Enterobacterales</taxon>
        <taxon>Enterobacteriaceae</taxon>
        <taxon>Citrobacter</taxon>
        <taxon>Citrobacter freundii complex</taxon>
    </lineage>
</organism>
<keyword evidence="1" id="KW-0812">Transmembrane</keyword>
<feature type="transmembrane region" description="Helical" evidence="1">
    <location>
        <begin position="42"/>
        <end position="73"/>
    </location>
</feature>